<dbReference type="GO" id="GO:0015031">
    <property type="term" value="P:protein transport"/>
    <property type="evidence" value="ECO:0007669"/>
    <property type="project" value="UniProtKB-KW"/>
</dbReference>
<protein>
    <submittedName>
        <fullName evidence="7">Exocyst component Exo84 C-terminal domain-containing protein</fullName>
    </submittedName>
</protein>
<dbReference type="SUPFAM" id="SSF74788">
    <property type="entry name" value="Cullin repeat-like"/>
    <property type="match status" value="1"/>
</dbReference>
<dbReference type="Gene3D" id="1.20.58.1220">
    <property type="entry name" value="Exo84p, C-terminal helical domain"/>
    <property type="match status" value="1"/>
</dbReference>
<evidence type="ECO:0000313" key="7">
    <source>
        <dbReference type="WBParaSite" id="ACRNAN_scaffold1621.g25195.t1"/>
    </source>
</evidence>
<evidence type="ECO:0000256" key="4">
    <source>
        <dbReference type="ARBA" id="ARBA00022927"/>
    </source>
</evidence>
<dbReference type="SUPFAM" id="SSF50729">
    <property type="entry name" value="PH domain-like"/>
    <property type="match status" value="1"/>
</dbReference>
<accession>A0A914D0W3</accession>
<dbReference type="Proteomes" id="UP000887540">
    <property type="component" value="Unplaced"/>
</dbReference>
<dbReference type="Gene3D" id="2.30.29.30">
    <property type="entry name" value="Pleckstrin-homology domain (PH domain)/Phosphotyrosine-binding domain (PTB)"/>
    <property type="match status" value="1"/>
</dbReference>
<evidence type="ECO:0000313" key="6">
    <source>
        <dbReference type="Proteomes" id="UP000887540"/>
    </source>
</evidence>
<dbReference type="InterPro" id="IPR011993">
    <property type="entry name" value="PH-like_dom_sf"/>
</dbReference>
<keyword evidence="4" id="KW-0653">Protein transport</keyword>
<evidence type="ECO:0000256" key="2">
    <source>
        <dbReference type="ARBA" id="ARBA00022448"/>
    </source>
</evidence>
<dbReference type="InterPro" id="IPR033961">
    <property type="entry name" value="Exo84"/>
</dbReference>
<feature type="domain" description="Exocyst component Exo84 C-terminal" evidence="5">
    <location>
        <begin position="311"/>
        <end position="505"/>
    </location>
</feature>
<keyword evidence="3" id="KW-0268">Exocytosis</keyword>
<dbReference type="GO" id="GO:0006887">
    <property type="term" value="P:exocytosis"/>
    <property type="evidence" value="ECO:0007669"/>
    <property type="project" value="UniProtKB-KW"/>
</dbReference>
<dbReference type="GO" id="GO:0006893">
    <property type="term" value="P:Golgi to plasma membrane transport"/>
    <property type="evidence" value="ECO:0007669"/>
    <property type="project" value="TreeGrafter"/>
</dbReference>
<evidence type="ECO:0000259" key="5">
    <source>
        <dbReference type="Pfam" id="PF16528"/>
    </source>
</evidence>
<organism evidence="6 7">
    <name type="scientific">Acrobeloides nanus</name>
    <dbReference type="NCBI Taxonomy" id="290746"/>
    <lineage>
        <taxon>Eukaryota</taxon>
        <taxon>Metazoa</taxon>
        <taxon>Ecdysozoa</taxon>
        <taxon>Nematoda</taxon>
        <taxon>Chromadorea</taxon>
        <taxon>Rhabditida</taxon>
        <taxon>Tylenchina</taxon>
        <taxon>Cephalobomorpha</taxon>
        <taxon>Cephaloboidea</taxon>
        <taxon>Cephalobidae</taxon>
        <taxon>Acrobeloides</taxon>
    </lineage>
</organism>
<dbReference type="InterPro" id="IPR016159">
    <property type="entry name" value="Cullin_repeat-like_dom_sf"/>
</dbReference>
<dbReference type="AlphaFoldDB" id="A0A914D0W3"/>
<name>A0A914D0W3_9BILA</name>
<evidence type="ECO:0000256" key="1">
    <source>
        <dbReference type="ARBA" id="ARBA00007210"/>
    </source>
</evidence>
<dbReference type="GO" id="GO:0000145">
    <property type="term" value="C:exocyst"/>
    <property type="evidence" value="ECO:0007669"/>
    <property type="project" value="InterPro"/>
</dbReference>
<dbReference type="PANTHER" id="PTHR21426">
    <property type="entry name" value="EXOCYST COMPLEX COMPONENT 8"/>
    <property type="match status" value="1"/>
</dbReference>
<evidence type="ECO:0000256" key="3">
    <source>
        <dbReference type="ARBA" id="ARBA00022483"/>
    </source>
</evidence>
<keyword evidence="2" id="KW-0813">Transport</keyword>
<dbReference type="InterPro" id="IPR042560">
    <property type="entry name" value="Exo84_C_2"/>
</dbReference>
<dbReference type="PANTHER" id="PTHR21426:SF12">
    <property type="entry name" value="EXOCYST COMPLEX COMPONENT 8"/>
    <property type="match status" value="1"/>
</dbReference>
<dbReference type="Pfam" id="PF08700">
    <property type="entry name" value="VPS51_Exo84_N"/>
    <property type="match status" value="1"/>
</dbReference>
<dbReference type="WBParaSite" id="ACRNAN_scaffold1621.g25195.t1">
    <property type="protein sequence ID" value="ACRNAN_scaffold1621.g25195.t1"/>
    <property type="gene ID" value="ACRNAN_scaffold1621.g25195"/>
</dbReference>
<keyword evidence="6" id="KW-1185">Reference proteome</keyword>
<comment type="similarity">
    <text evidence="1">Belongs to the EXO84 family.</text>
</comment>
<sequence length="693" mass="79051">MTSEEQDDAYLLASNFNAAEHVNQFLKTIRSGEEGRRLQNYRASLQTKNNTASEAIKDVVFDHYRQFIETSKEISHLEREIYQLSSLLSEQKNLIENLMEMNGQEKRSSGSTSTQSGGNIAHHSTQTLLQKMDGVASFLNTLKENDRILLQNEMLLLDSETMEPVHPIYLVLFTDTLLIGHPTSGGKYRFHLSSTHSFDNLAVVNVKRAMSDLVLQLLIFPEQIYIKCENGRVKKEWFDGIEHAKRTKEQENSLVRQATIRAKRKSIAKGNGQQFPSRGRAHDNISMISEEGYGQQDKSPEGNVTALEDTQWLKDLINELQDVISHRHMEQAVEMILEWKSCDCKDPAINAKFASLEQTVVKMLSEEIRRPRALHGGAKAVLSRPLNLLKNLDRETYAVDLYLKRRSSALRAAARELTVSEEPLSYVRQASKLFVNEIVEVADEFKNQPKCYCLVLQWCSGELSLLLSLVRRNVIEVAPTMAVCVRTWCILLTQCDKLTVIGLDLSFEVHRLLAPALKTALTTNFTNIIESMRLRISEERWKPYNMETESNLNRYLEEMSDMGLAIDWAVSSTTSSRFYINVSQSGCHFARVSVSLCKDLALLKSSHLRNLCDSFVRMLWEEYLSHLASAPTSNIHTCTCQFIIAQVLPLCEETYDPSTSLLNDLLSSKFTQFMQYRNEESQFEEEQEEIANV</sequence>
<reference evidence="7" key="1">
    <citation type="submission" date="2022-11" db="UniProtKB">
        <authorList>
            <consortium name="WormBaseParasite"/>
        </authorList>
    </citation>
    <scope>IDENTIFICATION</scope>
</reference>
<dbReference type="InterPro" id="IPR032403">
    <property type="entry name" value="Exo84_C"/>
</dbReference>
<proteinExistence type="inferred from homology"/>
<dbReference type="Pfam" id="PF16528">
    <property type="entry name" value="Exo84_C"/>
    <property type="match status" value="1"/>
</dbReference>